<reference evidence="8" key="2">
    <citation type="journal article" date="2018" name="BMC Genomics">
        <title>A manually annotated Actinidia chinensis var. chinensis (kiwifruit) genome highlights the challenges associated with draft genomes and gene prediction in plants.</title>
        <authorList>
            <person name="Pilkington S.M."/>
            <person name="Crowhurst R."/>
            <person name="Hilario E."/>
            <person name="Nardozza S."/>
            <person name="Fraser L."/>
            <person name="Peng Y."/>
            <person name="Gunaseelan K."/>
            <person name="Simpson R."/>
            <person name="Tahir J."/>
            <person name="Deroles S.C."/>
            <person name="Templeton K."/>
            <person name="Luo Z."/>
            <person name="Davy M."/>
            <person name="Cheng C."/>
            <person name="McNeilage M."/>
            <person name="Scaglione D."/>
            <person name="Liu Y."/>
            <person name="Zhang Q."/>
            <person name="Datson P."/>
            <person name="De Silva N."/>
            <person name="Gardiner S.E."/>
            <person name="Bassett H."/>
            <person name="Chagne D."/>
            <person name="McCallum J."/>
            <person name="Dzierzon H."/>
            <person name="Deng C."/>
            <person name="Wang Y.Y."/>
            <person name="Barron L."/>
            <person name="Manako K."/>
            <person name="Bowen J."/>
            <person name="Foster T.M."/>
            <person name="Erridge Z.A."/>
            <person name="Tiffin H."/>
            <person name="Waite C.N."/>
            <person name="Davies K.M."/>
            <person name="Grierson E.P."/>
            <person name="Laing W.A."/>
            <person name="Kirk R."/>
            <person name="Chen X."/>
            <person name="Wood M."/>
            <person name="Montefiori M."/>
            <person name="Brummell D.A."/>
            <person name="Schwinn K.E."/>
            <person name="Catanach A."/>
            <person name="Fullerton C."/>
            <person name="Li D."/>
            <person name="Meiyalaghan S."/>
            <person name="Nieuwenhuizen N."/>
            <person name="Read N."/>
            <person name="Prakash R."/>
            <person name="Hunter D."/>
            <person name="Zhang H."/>
            <person name="McKenzie M."/>
            <person name="Knabel M."/>
            <person name="Harris A."/>
            <person name="Allan A.C."/>
            <person name="Gleave A."/>
            <person name="Chen A."/>
            <person name="Janssen B.J."/>
            <person name="Plunkett B."/>
            <person name="Ampomah-Dwamena C."/>
            <person name="Voogd C."/>
            <person name="Leif D."/>
            <person name="Lafferty D."/>
            <person name="Souleyre E.J.F."/>
            <person name="Varkonyi-Gasic E."/>
            <person name="Gambi F."/>
            <person name="Hanley J."/>
            <person name="Yao J.L."/>
            <person name="Cheung J."/>
            <person name="David K.M."/>
            <person name="Warren B."/>
            <person name="Marsh K."/>
            <person name="Snowden K.C."/>
            <person name="Lin-Wang K."/>
            <person name="Brian L."/>
            <person name="Martinez-Sanchez M."/>
            <person name="Wang M."/>
            <person name="Ileperuma N."/>
            <person name="Macnee N."/>
            <person name="Campin R."/>
            <person name="McAtee P."/>
            <person name="Drummond R.S.M."/>
            <person name="Espley R.V."/>
            <person name="Ireland H.S."/>
            <person name="Wu R."/>
            <person name="Atkinson R.G."/>
            <person name="Karunairetnam S."/>
            <person name="Bulley S."/>
            <person name="Chunkath S."/>
            <person name="Hanley Z."/>
            <person name="Storey R."/>
            <person name="Thrimawithana A.H."/>
            <person name="Thomson S."/>
            <person name="David C."/>
            <person name="Testolin R."/>
            <person name="Huang H."/>
            <person name="Hellens R.P."/>
            <person name="Schaffer R.J."/>
        </authorList>
    </citation>
    <scope>NUCLEOTIDE SEQUENCE [LARGE SCALE GENOMIC DNA]</scope>
    <source>
        <strain evidence="8">cv. Red5</strain>
    </source>
</reference>
<gene>
    <name evidence="7" type="ORF">CEY00_Acc26930</name>
</gene>
<keyword evidence="6" id="KW-0175">Coiled coil</keyword>
<dbReference type="SUPFAM" id="SSF52029">
    <property type="entry name" value="GroEL apical domain-like"/>
    <property type="match status" value="2"/>
</dbReference>
<evidence type="ECO:0000256" key="3">
    <source>
        <dbReference type="ARBA" id="ARBA00022840"/>
    </source>
</evidence>
<evidence type="ECO:0000313" key="7">
    <source>
        <dbReference type="EMBL" id="PSR96876.1"/>
    </source>
</evidence>
<keyword evidence="8" id="KW-1185">Reference proteome</keyword>
<evidence type="ECO:0000256" key="6">
    <source>
        <dbReference type="SAM" id="Coils"/>
    </source>
</evidence>
<dbReference type="GO" id="GO:0042026">
    <property type="term" value="P:protein refolding"/>
    <property type="evidence" value="ECO:0007669"/>
    <property type="project" value="InterPro"/>
</dbReference>
<dbReference type="FunFam" id="3.50.7.10:FF:000001">
    <property type="entry name" value="60 kDa chaperonin"/>
    <property type="match status" value="1"/>
</dbReference>
<evidence type="ECO:0000256" key="1">
    <source>
        <dbReference type="ARBA" id="ARBA00006607"/>
    </source>
</evidence>
<keyword evidence="4" id="KW-0143">Chaperone</keyword>
<dbReference type="InterPro" id="IPR001844">
    <property type="entry name" value="Cpn60/GroEL"/>
</dbReference>
<dbReference type="GO" id="GO:0005524">
    <property type="term" value="F:ATP binding"/>
    <property type="evidence" value="ECO:0007669"/>
    <property type="project" value="UniProtKB-KW"/>
</dbReference>
<dbReference type="Gene3D" id="1.10.560.10">
    <property type="entry name" value="GroEL-like equatorial domain"/>
    <property type="match status" value="2"/>
</dbReference>
<protein>
    <submittedName>
        <fullName evidence="7">RuBisCO large subunit-binding protein subunit beta like</fullName>
    </submittedName>
</protein>
<dbReference type="EMBL" id="NKQK01000023">
    <property type="protein sequence ID" value="PSR96876.1"/>
    <property type="molecule type" value="Genomic_DNA"/>
</dbReference>
<dbReference type="PROSITE" id="PS00296">
    <property type="entry name" value="CHAPERONINS_CPN60"/>
    <property type="match status" value="1"/>
</dbReference>
<comment type="caution">
    <text evidence="7">The sequence shown here is derived from an EMBL/GenBank/DDBJ whole genome shotgun (WGS) entry which is preliminary data.</text>
</comment>
<evidence type="ECO:0000256" key="5">
    <source>
        <dbReference type="RuleBase" id="RU000418"/>
    </source>
</evidence>
<dbReference type="PRINTS" id="PR00298">
    <property type="entry name" value="CHAPERONIN60"/>
</dbReference>
<accession>A0A2R6PUZ1</accession>
<keyword evidence="3" id="KW-0067">ATP-binding</keyword>
<evidence type="ECO:0000313" key="8">
    <source>
        <dbReference type="Proteomes" id="UP000241394"/>
    </source>
</evidence>
<sequence>MASTFSSVSSVGSVVSPSSHTVDKKFINSSESLYSMASITSGPFRNRRRNVALPKRCLPAIRATAKELHFNKDGSAIKKLQAGVNKLTDLVGVTLGPKGRNVVLESKYGSPKIVNDGVTVAKEVELEDPVENIGARLVRQAASKTNDLAGDGTTTSVVLAQGLIAEGVKVVAAGANPVQIAKGIEKTAKALLAELKLMSKEVEDSELVDVAAVSAGNNYEIGKMIAEAMSKVGREGVVTLEEGKSAESSLYVVEGMQFDRGYISPYFVTDSEKMAVEYDNCKLLLVDKKITNARDLVNILEDAIRGGYPILIIAEDIEQEALATLVVNKLRGPLKIAAIKAPGFGARKSEYLDDIAILSGDDIEQEALATLVVNKLRGPLKIAAIKAPGFGARKSEYLDDIAILSGGTVIRDEVGLSLEKAEKEVLGHAAKVVLTKDTTTLVSDGSTQESVNKRVAQIRNLLEAAEQDYEKEKLNERIAKLSGGVAVIQVGAQTETELKEKKLRVEDALNATKAAVEEGIVVGGGCTLLRLASKVDPIKDTLENDEQKVGADIVKRALSYPMQLIAKNAGVNGGVVIEKVLSSDNPNYGYNAATGMYEDLIAAGIIDPTKVVRCCLEHAASVAKTFLTSDAVVVEIKEPETVAAGNPMANPGYGY</sequence>
<dbReference type="OMA" id="MKIVMAG"/>
<dbReference type="InParanoid" id="A0A2R6PUZ1"/>
<dbReference type="PANTHER" id="PTHR45633">
    <property type="entry name" value="60 KDA HEAT SHOCK PROTEIN, MITOCHONDRIAL"/>
    <property type="match status" value="1"/>
</dbReference>
<keyword evidence="2" id="KW-0547">Nucleotide-binding</keyword>
<dbReference type="AlphaFoldDB" id="A0A2R6PUZ1"/>
<dbReference type="HAMAP" id="MF_00600">
    <property type="entry name" value="CH60"/>
    <property type="match status" value="1"/>
</dbReference>
<dbReference type="Proteomes" id="UP000241394">
    <property type="component" value="Chromosome LG23"/>
</dbReference>
<dbReference type="CDD" id="cd03344">
    <property type="entry name" value="GroEL"/>
    <property type="match status" value="1"/>
</dbReference>
<dbReference type="InterPro" id="IPR027409">
    <property type="entry name" value="GroEL-like_apical_dom_sf"/>
</dbReference>
<feature type="coiled-coil region" evidence="6">
    <location>
        <begin position="448"/>
        <end position="475"/>
    </location>
</feature>
<proteinExistence type="inferred from homology"/>
<dbReference type="NCBIfam" id="NF009487">
    <property type="entry name" value="PRK12849.1"/>
    <property type="match status" value="2"/>
</dbReference>
<dbReference type="InterPro" id="IPR018370">
    <property type="entry name" value="Chaperonin_Cpn60_CS"/>
</dbReference>
<dbReference type="NCBIfam" id="NF000592">
    <property type="entry name" value="PRK00013.1"/>
    <property type="match status" value="1"/>
</dbReference>
<dbReference type="OrthoDB" id="1733909at2759"/>
<dbReference type="Gene3D" id="3.30.260.10">
    <property type="entry name" value="TCP-1-like chaperonin intermediate domain"/>
    <property type="match status" value="2"/>
</dbReference>
<dbReference type="Pfam" id="PF00118">
    <property type="entry name" value="Cpn60_TCP1"/>
    <property type="match status" value="1"/>
</dbReference>
<name>A0A2R6PUZ1_ACTCC</name>
<dbReference type="SUPFAM" id="SSF54849">
    <property type="entry name" value="GroEL-intermediate domain like"/>
    <property type="match status" value="1"/>
</dbReference>
<dbReference type="InterPro" id="IPR027413">
    <property type="entry name" value="GROEL-like_equatorial_sf"/>
</dbReference>
<dbReference type="FunFam" id="3.50.7.10:FF:000028">
    <property type="entry name" value="Chaperonin 60 subunit beta 2 chloroplastic"/>
    <property type="match status" value="1"/>
</dbReference>
<dbReference type="Gramene" id="PSR96876">
    <property type="protein sequence ID" value="PSR96876"/>
    <property type="gene ID" value="CEY00_Acc26930"/>
</dbReference>
<comment type="similarity">
    <text evidence="1 5">Belongs to the chaperonin (HSP60) family.</text>
</comment>
<dbReference type="SUPFAM" id="SSF48592">
    <property type="entry name" value="GroEL equatorial domain-like"/>
    <property type="match status" value="1"/>
</dbReference>
<dbReference type="Gene3D" id="3.50.7.10">
    <property type="entry name" value="GroEL"/>
    <property type="match status" value="2"/>
</dbReference>
<dbReference type="STRING" id="1590841.A0A2R6PUZ1"/>
<organism evidence="7 8">
    <name type="scientific">Actinidia chinensis var. chinensis</name>
    <name type="common">Chinese soft-hair kiwi</name>
    <dbReference type="NCBI Taxonomy" id="1590841"/>
    <lineage>
        <taxon>Eukaryota</taxon>
        <taxon>Viridiplantae</taxon>
        <taxon>Streptophyta</taxon>
        <taxon>Embryophyta</taxon>
        <taxon>Tracheophyta</taxon>
        <taxon>Spermatophyta</taxon>
        <taxon>Magnoliopsida</taxon>
        <taxon>eudicotyledons</taxon>
        <taxon>Gunneridae</taxon>
        <taxon>Pentapetalae</taxon>
        <taxon>asterids</taxon>
        <taxon>Ericales</taxon>
        <taxon>Actinidiaceae</taxon>
        <taxon>Actinidia</taxon>
    </lineage>
</organism>
<evidence type="ECO:0000256" key="2">
    <source>
        <dbReference type="ARBA" id="ARBA00022741"/>
    </source>
</evidence>
<dbReference type="InterPro" id="IPR027410">
    <property type="entry name" value="TCP-1-like_intermed_sf"/>
</dbReference>
<dbReference type="GO" id="GO:0140662">
    <property type="term" value="F:ATP-dependent protein folding chaperone"/>
    <property type="evidence" value="ECO:0007669"/>
    <property type="project" value="InterPro"/>
</dbReference>
<reference evidence="7 8" key="1">
    <citation type="submission" date="2017-07" db="EMBL/GenBank/DDBJ databases">
        <title>An improved, manually edited Actinidia chinensis var. chinensis (kiwifruit) genome highlights the challenges associated with draft genomes and gene prediction in plants.</title>
        <authorList>
            <person name="Pilkington S."/>
            <person name="Crowhurst R."/>
            <person name="Hilario E."/>
            <person name="Nardozza S."/>
            <person name="Fraser L."/>
            <person name="Peng Y."/>
            <person name="Gunaseelan K."/>
            <person name="Simpson R."/>
            <person name="Tahir J."/>
            <person name="Deroles S."/>
            <person name="Templeton K."/>
            <person name="Luo Z."/>
            <person name="Davy M."/>
            <person name="Cheng C."/>
            <person name="Mcneilage M."/>
            <person name="Scaglione D."/>
            <person name="Liu Y."/>
            <person name="Zhang Q."/>
            <person name="Datson P."/>
            <person name="De Silva N."/>
            <person name="Gardiner S."/>
            <person name="Bassett H."/>
            <person name="Chagne D."/>
            <person name="Mccallum J."/>
            <person name="Dzierzon H."/>
            <person name="Deng C."/>
            <person name="Wang Y.-Y."/>
            <person name="Barron N."/>
            <person name="Manako K."/>
            <person name="Bowen J."/>
            <person name="Foster T."/>
            <person name="Erridge Z."/>
            <person name="Tiffin H."/>
            <person name="Waite C."/>
            <person name="Davies K."/>
            <person name="Grierson E."/>
            <person name="Laing W."/>
            <person name="Kirk R."/>
            <person name="Chen X."/>
            <person name="Wood M."/>
            <person name="Montefiori M."/>
            <person name="Brummell D."/>
            <person name="Schwinn K."/>
            <person name="Catanach A."/>
            <person name="Fullerton C."/>
            <person name="Li D."/>
            <person name="Meiyalaghan S."/>
            <person name="Nieuwenhuizen N."/>
            <person name="Read N."/>
            <person name="Prakash R."/>
            <person name="Hunter D."/>
            <person name="Zhang H."/>
            <person name="Mckenzie M."/>
            <person name="Knabel M."/>
            <person name="Harris A."/>
            <person name="Allan A."/>
            <person name="Chen A."/>
            <person name="Janssen B."/>
            <person name="Plunkett B."/>
            <person name="Dwamena C."/>
            <person name="Voogd C."/>
            <person name="Leif D."/>
            <person name="Lafferty D."/>
            <person name="Souleyre E."/>
            <person name="Varkonyi-Gasic E."/>
            <person name="Gambi F."/>
            <person name="Hanley J."/>
            <person name="Yao J.-L."/>
            <person name="Cheung J."/>
            <person name="David K."/>
            <person name="Warren B."/>
            <person name="Marsh K."/>
            <person name="Snowden K."/>
            <person name="Lin-Wang K."/>
            <person name="Brian L."/>
            <person name="Martinez-Sanchez M."/>
            <person name="Wang M."/>
            <person name="Ileperuma N."/>
            <person name="Macnee N."/>
            <person name="Campin R."/>
            <person name="Mcatee P."/>
            <person name="Drummond R."/>
            <person name="Espley R."/>
            <person name="Ireland H."/>
            <person name="Wu R."/>
            <person name="Atkinson R."/>
            <person name="Karunairetnam S."/>
            <person name="Bulley S."/>
            <person name="Chunkath S."/>
            <person name="Hanley Z."/>
            <person name="Storey R."/>
            <person name="Thrimawithana A."/>
            <person name="Thomson S."/>
            <person name="David C."/>
            <person name="Testolin R."/>
        </authorList>
    </citation>
    <scope>NUCLEOTIDE SEQUENCE [LARGE SCALE GENOMIC DNA]</scope>
    <source>
        <strain evidence="8">cv. Red5</strain>
        <tissue evidence="7">Young leaf</tissue>
    </source>
</reference>
<dbReference type="InterPro" id="IPR002423">
    <property type="entry name" value="Cpn60/GroEL/TCP-1"/>
</dbReference>
<evidence type="ECO:0000256" key="4">
    <source>
        <dbReference type="ARBA" id="ARBA00023186"/>
    </source>
</evidence>